<dbReference type="GO" id="GO:0003677">
    <property type="term" value="F:DNA binding"/>
    <property type="evidence" value="ECO:0007669"/>
    <property type="project" value="UniProtKB-KW"/>
</dbReference>
<dbReference type="InterPro" id="IPR000847">
    <property type="entry name" value="LysR_HTH_N"/>
</dbReference>
<gene>
    <name evidence="6" type="ORF">EV675_4885</name>
</gene>
<dbReference type="Gene3D" id="3.40.190.10">
    <property type="entry name" value="Periplasmic binding protein-like II"/>
    <property type="match status" value="2"/>
</dbReference>
<dbReference type="CDD" id="cd08459">
    <property type="entry name" value="PBP2_DntR_NahR_LinR_like"/>
    <property type="match status" value="1"/>
</dbReference>
<sequence>MKTDLNLLRVLVAIYDTGSVSAAAQRLAMSQPAASAALSRLRGSLGDQLFVRRGSRMEATPRAQHIIARTREVIQVIDHEILPNPEFSPARFDGELTLCMSEIGEAVFLPALYRRIRAEAPGARLRTIGLLPAELEGALYEGRVDSVLGYFPDLQSHFIFQQRLYSHDLTCLVRQAHPLAGPRMTLDEFLAMDHVLVRDDGRSQEMFEQELAARGIERKIALHTSHYMSLGTLINDSDLIVVLPRAVAALHVRSANARIIEPPFPIRRYDLKQYWHRRFHDDPKSIWLRTLIQDVLGEPVPPMP</sequence>
<dbReference type="RefSeq" id="WP_130360865.1">
    <property type="nucleotide sequence ID" value="NZ_SGXC01000003.1"/>
</dbReference>
<keyword evidence="3 6" id="KW-0238">DNA-binding</keyword>
<dbReference type="GO" id="GO:0003700">
    <property type="term" value="F:DNA-binding transcription factor activity"/>
    <property type="evidence" value="ECO:0007669"/>
    <property type="project" value="InterPro"/>
</dbReference>
<evidence type="ECO:0000313" key="6">
    <source>
        <dbReference type="EMBL" id="RZS78241.1"/>
    </source>
</evidence>
<dbReference type="PRINTS" id="PR00039">
    <property type="entry name" value="HTHLYSR"/>
</dbReference>
<reference evidence="6 7" key="1">
    <citation type="submission" date="2019-02" db="EMBL/GenBank/DDBJ databases">
        <title>Genomic Encyclopedia of Type Strains, Phase IV (KMG-IV): sequencing the most valuable type-strain genomes for metagenomic binning, comparative biology and taxonomic classification.</title>
        <authorList>
            <person name="Goeker M."/>
        </authorList>
    </citation>
    <scope>NUCLEOTIDE SEQUENCE [LARGE SCALE GENOMIC DNA]</scope>
    <source>
        <strain evidence="6 7">K24</strain>
    </source>
</reference>
<evidence type="ECO:0000256" key="4">
    <source>
        <dbReference type="ARBA" id="ARBA00023163"/>
    </source>
</evidence>
<evidence type="ECO:0000256" key="3">
    <source>
        <dbReference type="ARBA" id="ARBA00023125"/>
    </source>
</evidence>
<dbReference type="OrthoDB" id="8583877at2"/>
<dbReference type="PANTHER" id="PTHR30118">
    <property type="entry name" value="HTH-TYPE TRANSCRIPTIONAL REGULATOR LEUO-RELATED"/>
    <property type="match status" value="1"/>
</dbReference>
<evidence type="ECO:0000256" key="1">
    <source>
        <dbReference type="ARBA" id="ARBA00009437"/>
    </source>
</evidence>
<proteinExistence type="inferred from homology"/>
<dbReference type="SUPFAM" id="SSF46785">
    <property type="entry name" value="Winged helix' DNA-binding domain"/>
    <property type="match status" value="1"/>
</dbReference>
<dbReference type="InterPro" id="IPR036388">
    <property type="entry name" value="WH-like_DNA-bd_sf"/>
</dbReference>
<organism evidence="6 7">
    <name type="scientific">Pigmentiphaga kullae</name>
    <dbReference type="NCBI Taxonomy" id="151784"/>
    <lineage>
        <taxon>Bacteria</taxon>
        <taxon>Pseudomonadati</taxon>
        <taxon>Pseudomonadota</taxon>
        <taxon>Betaproteobacteria</taxon>
        <taxon>Burkholderiales</taxon>
        <taxon>Alcaligenaceae</taxon>
        <taxon>Pigmentiphaga</taxon>
    </lineage>
</organism>
<dbReference type="Pfam" id="PF00126">
    <property type="entry name" value="HTH_1"/>
    <property type="match status" value="1"/>
</dbReference>
<keyword evidence="7" id="KW-1185">Reference proteome</keyword>
<comment type="caution">
    <text evidence="6">The sequence shown here is derived from an EMBL/GenBank/DDBJ whole genome shotgun (WGS) entry which is preliminary data.</text>
</comment>
<dbReference type="Pfam" id="PF03466">
    <property type="entry name" value="LysR_substrate"/>
    <property type="match status" value="1"/>
</dbReference>
<protein>
    <submittedName>
        <fullName evidence="6">DNA-binding transcriptional LysR family regulator</fullName>
    </submittedName>
</protein>
<dbReference type="AlphaFoldDB" id="A0A4Q7N8P4"/>
<dbReference type="InterPro" id="IPR036390">
    <property type="entry name" value="WH_DNA-bd_sf"/>
</dbReference>
<accession>A0A4Q7N8P4</accession>
<keyword evidence="4" id="KW-0804">Transcription</keyword>
<evidence type="ECO:0000256" key="2">
    <source>
        <dbReference type="ARBA" id="ARBA00023015"/>
    </source>
</evidence>
<feature type="domain" description="HTH lysR-type" evidence="5">
    <location>
        <begin position="3"/>
        <end position="60"/>
    </location>
</feature>
<comment type="similarity">
    <text evidence="1">Belongs to the LysR transcriptional regulatory family.</text>
</comment>
<dbReference type="SUPFAM" id="SSF53850">
    <property type="entry name" value="Periplasmic binding protein-like II"/>
    <property type="match status" value="1"/>
</dbReference>
<evidence type="ECO:0000313" key="7">
    <source>
        <dbReference type="Proteomes" id="UP000292445"/>
    </source>
</evidence>
<dbReference type="EMBL" id="SGXC01000003">
    <property type="protein sequence ID" value="RZS78241.1"/>
    <property type="molecule type" value="Genomic_DNA"/>
</dbReference>
<evidence type="ECO:0000259" key="5">
    <source>
        <dbReference type="PROSITE" id="PS50931"/>
    </source>
</evidence>
<dbReference type="Gene3D" id="1.10.10.10">
    <property type="entry name" value="Winged helix-like DNA-binding domain superfamily/Winged helix DNA-binding domain"/>
    <property type="match status" value="1"/>
</dbReference>
<keyword evidence="2" id="KW-0805">Transcription regulation</keyword>
<dbReference type="Proteomes" id="UP000292445">
    <property type="component" value="Unassembled WGS sequence"/>
</dbReference>
<dbReference type="InterPro" id="IPR005119">
    <property type="entry name" value="LysR_subst-bd"/>
</dbReference>
<dbReference type="PROSITE" id="PS50931">
    <property type="entry name" value="HTH_LYSR"/>
    <property type="match status" value="1"/>
</dbReference>
<dbReference type="PANTHER" id="PTHR30118:SF15">
    <property type="entry name" value="TRANSCRIPTIONAL REGULATORY PROTEIN"/>
    <property type="match status" value="1"/>
</dbReference>
<dbReference type="InterPro" id="IPR050389">
    <property type="entry name" value="LysR-type_TF"/>
</dbReference>
<name>A0A4Q7N8P4_9BURK</name>